<keyword evidence="7" id="KW-1185">Reference proteome</keyword>
<feature type="compositionally biased region" description="Low complexity" evidence="4">
    <location>
        <begin position="714"/>
        <end position="728"/>
    </location>
</feature>
<organism evidence="6 7">
    <name type="scientific">Holothuria leucospilota</name>
    <name type="common">Black long sea cucumber</name>
    <name type="synonym">Mertensiothuria leucospilota</name>
    <dbReference type="NCBI Taxonomy" id="206669"/>
    <lineage>
        <taxon>Eukaryota</taxon>
        <taxon>Metazoa</taxon>
        <taxon>Echinodermata</taxon>
        <taxon>Eleutherozoa</taxon>
        <taxon>Echinozoa</taxon>
        <taxon>Holothuroidea</taxon>
        <taxon>Aspidochirotacea</taxon>
        <taxon>Aspidochirotida</taxon>
        <taxon>Holothuriidae</taxon>
        <taxon>Holothuria</taxon>
    </lineage>
</organism>
<feature type="region of interest" description="Disordered" evidence="4">
    <location>
        <begin position="454"/>
        <end position="475"/>
    </location>
</feature>
<feature type="region of interest" description="Disordered" evidence="4">
    <location>
        <begin position="595"/>
        <end position="744"/>
    </location>
</feature>
<feature type="compositionally biased region" description="Basic and acidic residues" evidence="4">
    <location>
        <begin position="623"/>
        <end position="643"/>
    </location>
</feature>
<dbReference type="Pfam" id="PF00038">
    <property type="entry name" value="Filament"/>
    <property type="match status" value="1"/>
</dbReference>
<feature type="compositionally biased region" description="Polar residues" evidence="4">
    <location>
        <begin position="676"/>
        <end position="691"/>
    </location>
</feature>
<reference evidence="6" key="1">
    <citation type="submission" date="2021-10" db="EMBL/GenBank/DDBJ databases">
        <title>Tropical sea cucumber genome reveals ecological adaptation and Cuvierian tubules defense mechanism.</title>
        <authorList>
            <person name="Chen T."/>
        </authorList>
    </citation>
    <scope>NUCLEOTIDE SEQUENCE</scope>
    <source>
        <strain evidence="6">Nanhai2018</strain>
        <tissue evidence="6">Muscle</tissue>
    </source>
</reference>
<dbReference type="Proteomes" id="UP001152320">
    <property type="component" value="Chromosome 19"/>
</dbReference>
<dbReference type="OrthoDB" id="102442at2759"/>
<name>A0A9Q1BFT4_HOLLE</name>
<evidence type="ECO:0000256" key="1">
    <source>
        <dbReference type="ARBA" id="ARBA00022754"/>
    </source>
</evidence>
<feature type="compositionally biased region" description="Polar residues" evidence="4">
    <location>
        <begin position="391"/>
        <end position="400"/>
    </location>
</feature>
<dbReference type="InterPro" id="IPR001322">
    <property type="entry name" value="Lamin_tail_dom"/>
</dbReference>
<dbReference type="PANTHER" id="PTHR47012">
    <property type="entry name" value="LAMIN TAIL DOMAIN-CONTAINING PROTEIN 1"/>
    <property type="match status" value="1"/>
</dbReference>
<feature type="coiled-coil region" evidence="3">
    <location>
        <begin position="11"/>
        <end position="180"/>
    </location>
</feature>
<accession>A0A9Q1BFT4</accession>
<dbReference type="InterPro" id="IPR036415">
    <property type="entry name" value="Lamin_tail_dom_sf"/>
</dbReference>
<dbReference type="Pfam" id="PF00932">
    <property type="entry name" value="LTD"/>
    <property type="match status" value="1"/>
</dbReference>
<dbReference type="SUPFAM" id="SSF74853">
    <property type="entry name" value="Lamin A/C globular tail domain"/>
    <property type="match status" value="1"/>
</dbReference>
<keyword evidence="1" id="KW-0403">Intermediate filament</keyword>
<keyword evidence="2 3" id="KW-0175">Coiled coil</keyword>
<dbReference type="InterPro" id="IPR039008">
    <property type="entry name" value="IF_rod_dom"/>
</dbReference>
<dbReference type="PANTHER" id="PTHR47012:SF3">
    <property type="entry name" value="LAMIN TAIL DOMAIN CONTAINING 1"/>
    <property type="match status" value="1"/>
</dbReference>
<sequence length="777" mass="87958">MSGYYPPPMSRQQEKAELQNLTDRMQNYIGKVKKLREDANQVDSSALLNSIRLLEDEVGNVKSKYEKELNNTRRQLEDECSSRAQAEAQAHRNNQLANDLQDRLALENQRNRALQGEIDDAHKLCAHKDMEFQQVKARADELLKNVRDLEDDVAELRRQNDDTQRKLDREIVARQEAEDKQKALARKLEFDSQIQKEETNEYQSRIDDDANRILQLEAKIRDLAKPDNNLHEMLGTMREAADKELQKYKDEAEATYHRNLQELKRQMDKDSENMKRMGDQMKHLQDEIENQNRELTCTQSQLDNAERQNANLTNALRDEREKNAAHIRALEDKLGELQDSLVQKMHDITQATDAKQPIRAELESLKNMLDEEEKKLHHIASSSPPKPRTLSPGSRFQPASTGRPRTVDPVSSRERETLNPLRSSRPSSVPATMGQGRDYFDSIFQDLNRSGTIKTKPSLPLAPRTPPLSHDFTTATSSTTGDIKILEVNGDGRFVRLFNSSSNTDIDIGGFMIQQNVGGHPVAVYRFEPRTRFRAGAVITVWSASSLAKHQPPTDFLWREQHRWGTGPECTTILCKPNGHAIAWTTAAHRFSKTAKSFEEREDKSDEEKEVEELEDGVSNPHPEFEVEIDGKPVTVLKRERQEPPSLSPSKHPHGQYSQNETHPSVGEPRVKTLGNDGSSLVRQSRSQNSKPVPDPAPGELYAGYGASATRTGSAPLRLSSRPSSSASQGSIRYGARPSQFLPPRTQDEVNMNIISSQQHVSFKPPMPKPAYAISSW</sequence>
<evidence type="ECO:0000259" key="5">
    <source>
        <dbReference type="PROSITE" id="PS51841"/>
    </source>
</evidence>
<feature type="domain" description="LTD" evidence="5">
    <location>
        <begin position="471"/>
        <end position="589"/>
    </location>
</feature>
<dbReference type="Gene3D" id="2.60.40.1260">
    <property type="entry name" value="Lamin Tail domain"/>
    <property type="match status" value="1"/>
</dbReference>
<dbReference type="GO" id="GO:0005635">
    <property type="term" value="C:nuclear envelope"/>
    <property type="evidence" value="ECO:0007669"/>
    <property type="project" value="TreeGrafter"/>
</dbReference>
<dbReference type="EMBL" id="JAIZAY010000019">
    <property type="protein sequence ID" value="KAJ8023584.1"/>
    <property type="molecule type" value="Genomic_DNA"/>
</dbReference>
<dbReference type="PROSITE" id="PS51841">
    <property type="entry name" value="LTD"/>
    <property type="match status" value="1"/>
</dbReference>
<dbReference type="AlphaFoldDB" id="A0A9Q1BFT4"/>
<feature type="compositionally biased region" description="Polar residues" evidence="4">
    <location>
        <begin position="420"/>
        <end position="430"/>
    </location>
</feature>
<gene>
    <name evidence="6" type="ORF">HOLleu_36063</name>
</gene>
<evidence type="ECO:0000313" key="7">
    <source>
        <dbReference type="Proteomes" id="UP001152320"/>
    </source>
</evidence>
<evidence type="ECO:0000256" key="3">
    <source>
        <dbReference type="SAM" id="Coils"/>
    </source>
</evidence>
<protein>
    <submittedName>
        <fullName evidence="6">Lamin tail domain-containing protein 1</fullName>
    </submittedName>
</protein>
<proteinExistence type="predicted"/>
<feature type="compositionally biased region" description="Basic and acidic residues" evidence="4">
    <location>
        <begin position="596"/>
        <end position="607"/>
    </location>
</feature>
<comment type="caution">
    <text evidence="6">The sequence shown here is derived from an EMBL/GenBank/DDBJ whole genome shotgun (WGS) entry which is preliminary data.</text>
</comment>
<evidence type="ECO:0000256" key="2">
    <source>
        <dbReference type="ARBA" id="ARBA00023054"/>
    </source>
</evidence>
<evidence type="ECO:0000256" key="4">
    <source>
        <dbReference type="SAM" id="MobiDB-lite"/>
    </source>
</evidence>
<dbReference type="GO" id="GO:0005737">
    <property type="term" value="C:cytoplasm"/>
    <property type="evidence" value="ECO:0007669"/>
    <property type="project" value="TreeGrafter"/>
</dbReference>
<dbReference type="InterPro" id="IPR042840">
    <property type="entry name" value="LMNTD1"/>
</dbReference>
<dbReference type="GO" id="GO:0005882">
    <property type="term" value="C:intermediate filament"/>
    <property type="evidence" value="ECO:0007669"/>
    <property type="project" value="UniProtKB-KW"/>
</dbReference>
<evidence type="ECO:0000313" key="6">
    <source>
        <dbReference type="EMBL" id="KAJ8023584.1"/>
    </source>
</evidence>
<feature type="region of interest" description="Disordered" evidence="4">
    <location>
        <begin position="374"/>
        <end position="435"/>
    </location>
</feature>